<comment type="subcellular location">
    <subcellularLocation>
        <location evidence="1">Cell membrane</location>
        <topology evidence="1">Peripheral membrane protein</topology>
    </subcellularLocation>
</comment>
<dbReference type="Proteomes" id="UP000054023">
    <property type="component" value="Unassembled WGS sequence"/>
</dbReference>
<reference evidence="7" key="2">
    <citation type="submission" date="2015-12" db="EMBL/GenBank/DDBJ databases">
        <authorList>
            <person name="Shamseldin A."/>
            <person name="Moawad H."/>
            <person name="Abd El-Rahim W.M."/>
            <person name="Sadowsky M.J."/>
        </authorList>
    </citation>
    <scope>NUCLEOTIDE SEQUENCE [LARGE SCALE GENOMIC DNA]</scope>
    <source>
        <strain evidence="7">CD08_7</strain>
    </source>
</reference>
<protein>
    <submittedName>
        <fullName evidence="7">ABC transporter ATP-binding protein</fullName>
    </submittedName>
    <submittedName>
        <fullName evidence="8">ABC-2 type transport system ATP-binding protein</fullName>
    </submittedName>
</protein>
<dbReference type="GO" id="GO:0005886">
    <property type="term" value="C:plasma membrane"/>
    <property type="evidence" value="ECO:0007669"/>
    <property type="project" value="UniProtKB-SubCell"/>
</dbReference>
<reference evidence="9" key="1">
    <citation type="submission" date="2015-12" db="EMBL/GenBank/DDBJ databases">
        <authorList>
            <person name="Nair G.R."/>
            <person name="Kaur G."/>
            <person name="Mayilraj S."/>
        </authorList>
    </citation>
    <scope>NUCLEOTIDE SEQUENCE [LARGE SCALE GENOMIC DNA]</scope>
    <source>
        <strain evidence="9">CD08_7</strain>
    </source>
</reference>
<evidence type="ECO:0000256" key="3">
    <source>
        <dbReference type="ARBA" id="ARBA00022741"/>
    </source>
</evidence>
<dbReference type="Pfam" id="PF00005">
    <property type="entry name" value="ABC_tran"/>
    <property type="match status" value="1"/>
</dbReference>
<dbReference type="GO" id="GO:0016887">
    <property type="term" value="F:ATP hydrolysis activity"/>
    <property type="evidence" value="ECO:0007669"/>
    <property type="project" value="InterPro"/>
</dbReference>
<dbReference type="InterPro" id="IPR027417">
    <property type="entry name" value="P-loop_NTPase"/>
</dbReference>
<dbReference type="SMART" id="SM00382">
    <property type="entry name" value="AAA"/>
    <property type="match status" value="1"/>
</dbReference>
<evidence type="ECO:0000313" key="7">
    <source>
        <dbReference type="EMBL" id="KUG60427.1"/>
    </source>
</evidence>
<dbReference type="GO" id="GO:0005524">
    <property type="term" value="F:ATP binding"/>
    <property type="evidence" value="ECO:0007669"/>
    <property type="project" value="UniProtKB-KW"/>
</dbReference>
<dbReference type="RefSeq" id="WP_058887413.1">
    <property type="nucleotide sequence ID" value="NZ_BAAAKT010000001.1"/>
</dbReference>
<evidence type="ECO:0000256" key="2">
    <source>
        <dbReference type="ARBA" id="ARBA00022448"/>
    </source>
</evidence>
<dbReference type="PANTHER" id="PTHR42711:SF17">
    <property type="entry name" value="ABC TRANSPORTER ATP-BINDING PROTEIN"/>
    <property type="match status" value="1"/>
</dbReference>
<keyword evidence="2" id="KW-0813">Transport</keyword>
<dbReference type="OrthoDB" id="9804819at2"/>
<dbReference type="InterPro" id="IPR003593">
    <property type="entry name" value="AAA+_ATPase"/>
</dbReference>
<organism evidence="7 9">
    <name type="scientific">Nesterenkonia jeotgali</name>
    <dbReference type="NCBI Taxonomy" id="317018"/>
    <lineage>
        <taxon>Bacteria</taxon>
        <taxon>Bacillati</taxon>
        <taxon>Actinomycetota</taxon>
        <taxon>Actinomycetes</taxon>
        <taxon>Micrococcales</taxon>
        <taxon>Micrococcaceae</taxon>
        <taxon>Nesterenkonia</taxon>
    </lineage>
</organism>
<accession>A0A0W8IL64</accession>
<dbReference type="InterPro" id="IPR017871">
    <property type="entry name" value="ABC_transporter-like_CS"/>
</dbReference>
<proteinExistence type="predicted"/>
<evidence type="ECO:0000313" key="9">
    <source>
        <dbReference type="Proteomes" id="UP000054023"/>
    </source>
</evidence>
<dbReference type="GO" id="GO:0046677">
    <property type="term" value="P:response to antibiotic"/>
    <property type="evidence" value="ECO:0007669"/>
    <property type="project" value="UniProtKB-KW"/>
</dbReference>
<dbReference type="AlphaFoldDB" id="A0A0W8IL64"/>
<evidence type="ECO:0000313" key="10">
    <source>
        <dbReference type="Proteomes" id="UP000546252"/>
    </source>
</evidence>
<sequence>MTHRLNPVASLQHVTRTFAEVTALKDISLDLMSGELIGMLGPNGAGKSTLLQLISGLRRPTSGKVELFGQDPRLPGARLQLGTTPQETGLPATLKVREVVDFVAGHYPDPMTRDEVLSRFGISALQHRQVGGLSGGQKRRLAVALSLVGRPRLVLLDEPTTGLDIDARHILWDAVREYHASGACVVVTSHYLEEIQALAERVVVIDSGRVLADEGLSTVLQKVDVRQVRLRLDPADQGVSASLECLDGVLSVEPGEVHTLVTRDADATVRALVRAGVRFSGIEVHGASLEEAFLTLTRHTPVPNLTMGDDR</sequence>
<keyword evidence="3" id="KW-0547">Nucleotide-binding</keyword>
<keyword evidence="5" id="KW-0046">Antibiotic resistance</keyword>
<feature type="domain" description="ABC transporter" evidence="6">
    <location>
        <begin position="9"/>
        <end position="232"/>
    </location>
</feature>
<dbReference type="EMBL" id="LQBM01000001">
    <property type="protein sequence ID" value="KUG60427.1"/>
    <property type="molecule type" value="Genomic_DNA"/>
</dbReference>
<evidence type="ECO:0000256" key="1">
    <source>
        <dbReference type="ARBA" id="ARBA00004202"/>
    </source>
</evidence>
<reference evidence="8 10" key="3">
    <citation type="submission" date="2020-08" db="EMBL/GenBank/DDBJ databases">
        <title>Sequencing the genomes of 1000 actinobacteria strains.</title>
        <authorList>
            <person name="Klenk H.-P."/>
        </authorList>
    </citation>
    <scope>NUCLEOTIDE SEQUENCE [LARGE SCALE GENOMIC DNA]</scope>
    <source>
        <strain evidence="8 10">DSM 19081</strain>
    </source>
</reference>
<dbReference type="Gene3D" id="3.40.50.300">
    <property type="entry name" value="P-loop containing nucleotide triphosphate hydrolases"/>
    <property type="match status" value="1"/>
</dbReference>
<name>A0A0W8IL64_9MICC</name>
<evidence type="ECO:0000256" key="4">
    <source>
        <dbReference type="ARBA" id="ARBA00022840"/>
    </source>
</evidence>
<comment type="caution">
    <text evidence="7">The sequence shown here is derived from an EMBL/GenBank/DDBJ whole genome shotgun (WGS) entry which is preliminary data.</text>
</comment>
<evidence type="ECO:0000313" key="8">
    <source>
        <dbReference type="EMBL" id="MBA8922763.1"/>
    </source>
</evidence>
<dbReference type="STRING" id="317018.AVL63_08595"/>
<dbReference type="SUPFAM" id="SSF52540">
    <property type="entry name" value="P-loop containing nucleoside triphosphate hydrolases"/>
    <property type="match status" value="1"/>
</dbReference>
<evidence type="ECO:0000256" key="5">
    <source>
        <dbReference type="ARBA" id="ARBA00023251"/>
    </source>
</evidence>
<gene>
    <name evidence="7" type="ORF">AVL63_08595</name>
    <name evidence="8" type="ORF">HNR24_002696</name>
</gene>
<dbReference type="InterPro" id="IPR003439">
    <property type="entry name" value="ABC_transporter-like_ATP-bd"/>
</dbReference>
<keyword evidence="9" id="KW-1185">Reference proteome</keyword>
<dbReference type="InterPro" id="IPR050763">
    <property type="entry name" value="ABC_transporter_ATP-binding"/>
</dbReference>
<dbReference type="EMBL" id="JACJIH010000001">
    <property type="protein sequence ID" value="MBA8922763.1"/>
    <property type="molecule type" value="Genomic_DNA"/>
</dbReference>
<dbReference type="CDD" id="cd03230">
    <property type="entry name" value="ABC_DR_subfamily_A"/>
    <property type="match status" value="1"/>
</dbReference>
<keyword evidence="4 7" id="KW-0067">ATP-binding</keyword>
<dbReference type="PROSITE" id="PS50893">
    <property type="entry name" value="ABC_TRANSPORTER_2"/>
    <property type="match status" value="1"/>
</dbReference>
<dbReference type="PROSITE" id="PS00211">
    <property type="entry name" value="ABC_TRANSPORTER_1"/>
    <property type="match status" value="1"/>
</dbReference>
<evidence type="ECO:0000259" key="6">
    <source>
        <dbReference type="PROSITE" id="PS50893"/>
    </source>
</evidence>
<dbReference type="Proteomes" id="UP000546252">
    <property type="component" value="Unassembled WGS sequence"/>
</dbReference>
<dbReference type="PANTHER" id="PTHR42711">
    <property type="entry name" value="ABC TRANSPORTER ATP-BINDING PROTEIN"/>
    <property type="match status" value="1"/>
</dbReference>